<feature type="non-terminal residue" evidence="1">
    <location>
        <position position="1"/>
    </location>
</feature>
<proteinExistence type="predicted"/>
<dbReference type="AlphaFoldDB" id="A0A383C9K6"/>
<dbReference type="EMBL" id="UINC01206970">
    <property type="protein sequence ID" value="SVE28851.1"/>
    <property type="molecule type" value="Genomic_DNA"/>
</dbReference>
<organism evidence="1">
    <name type="scientific">marine metagenome</name>
    <dbReference type="NCBI Taxonomy" id="408172"/>
    <lineage>
        <taxon>unclassified sequences</taxon>
        <taxon>metagenomes</taxon>
        <taxon>ecological metagenomes</taxon>
    </lineage>
</organism>
<sequence>VTISSVSRRWRIYCNVDFSLTQEALLELQAVADVDIFPPTQKSLIENIGEYDAYFASAHVELSH</sequence>
<name>A0A383C9K6_9ZZZZ</name>
<gene>
    <name evidence="1" type="ORF">METZ01_LOCUS481705</name>
</gene>
<reference evidence="1" key="1">
    <citation type="submission" date="2018-05" db="EMBL/GenBank/DDBJ databases">
        <authorList>
            <person name="Lanie J.A."/>
            <person name="Ng W.-L."/>
            <person name="Kazmierczak K.M."/>
            <person name="Andrzejewski T.M."/>
            <person name="Davidsen T.M."/>
            <person name="Wayne K.J."/>
            <person name="Tettelin H."/>
            <person name="Glass J.I."/>
            <person name="Rusch D."/>
            <person name="Podicherti R."/>
            <person name="Tsui H.-C.T."/>
            <person name="Winkler M.E."/>
        </authorList>
    </citation>
    <scope>NUCLEOTIDE SEQUENCE</scope>
</reference>
<evidence type="ECO:0000313" key="1">
    <source>
        <dbReference type="EMBL" id="SVE28851.1"/>
    </source>
</evidence>
<feature type="non-terminal residue" evidence="1">
    <location>
        <position position="64"/>
    </location>
</feature>
<protein>
    <submittedName>
        <fullName evidence="1">Uncharacterized protein</fullName>
    </submittedName>
</protein>
<accession>A0A383C9K6</accession>